<accession>A0A971M291</accession>
<reference evidence="2" key="2">
    <citation type="submission" date="2020-01" db="EMBL/GenBank/DDBJ databases">
        <authorList>
            <person name="Campanaro S."/>
        </authorList>
    </citation>
    <scope>NUCLEOTIDE SEQUENCE</scope>
    <source>
        <strain evidence="2">AS06rmzACSIP_7</strain>
    </source>
</reference>
<dbReference type="SUPFAM" id="SSF53335">
    <property type="entry name" value="S-adenosyl-L-methionine-dependent methyltransferases"/>
    <property type="match status" value="1"/>
</dbReference>
<dbReference type="GO" id="GO:0008168">
    <property type="term" value="F:methyltransferase activity"/>
    <property type="evidence" value="ECO:0007669"/>
    <property type="project" value="UniProtKB-KW"/>
</dbReference>
<dbReference type="InterPro" id="IPR041698">
    <property type="entry name" value="Methyltransf_25"/>
</dbReference>
<dbReference type="EMBL" id="JAAYEE010000052">
    <property type="protein sequence ID" value="NLW34448.1"/>
    <property type="molecule type" value="Genomic_DNA"/>
</dbReference>
<evidence type="ECO:0000313" key="3">
    <source>
        <dbReference type="Proteomes" id="UP000777265"/>
    </source>
</evidence>
<dbReference type="Proteomes" id="UP000777265">
    <property type="component" value="Unassembled WGS sequence"/>
</dbReference>
<dbReference type="GO" id="GO:0032259">
    <property type="term" value="P:methylation"/>
    <property type="evidence" value="ECO:0007669"/>
    <property type="project" value="UniProtKB-KW"/>
</dbReference>
<proteinExistence type="predicted"/>
<dbReference type="InterPro" id="IPR029063">
    <property type="entry name" value="SAM-dependent_MTases_sf"/>
</dbReference>
<dbReference type="CDD" id="cd02440">
    <property type="entry name" value="AdoMet_MTases"/>
    <property type="match status" value="1"/>
</dbReference>
<keyword evidence="2" id="KW-0489">Methyltransferase</keyword>
<organism evidence="2 3">
    <name type="scientific">Syntrophorhabdus aromaticivorans</name>
    <dbReference type="NCBI Taxonomy" id="328301"/>
    <lineage>
        <taxon>Bacteria</taxon>
        <taxon>Pseudomonadati</taxon>
        <taxon>Thermodesulfobacteriota</taxon>
        <taxon>Syntrophorhabdia</taxon>
        <taxon>Syntrophorhabdales</taxon>
        <taxon>Syntrophorhabdaceae</taxon>
        <taxon>Syntrophorhabdus</taxon>
    </lineage>
</organism>
<dbReference type="Pfam" id="PF13649">
    <property type="entry name" value="Methyltransf_25"/>
    <property type="match status" value="1"/>
</dbReference>
<reference evidence="2" key="1">
    <citation type="journal article" date="2020" name="Biotechnol. Biofuels">
        <title>New insights from the biogas microbiome by comprehensive genome-resolved metagenomics of nearly 1600 species originating from multiple anaerobic digesters.</title>
        <authorList>
            <person name="Campanaro S."/>
            <person name="Treu L."/>
            <person name="Rodriguez-R L.M."/>
            <person name="Kovalovszki A."/>
            <person name="Ziels R.M."/>
            <person name="Maus I."/>
            <person name="Zhu X."/>
            <person name="Kougias P.G."/>
            <person name="Basile A."/>
            <person name="Luo G."/>
            <person name="Schluter A."/>
            <person name="Konstantinidis K.T."/>
            <person name="Angelidaki I."/>
        </authorList>
    </citation>
    <scope>NUCLEOTIDE SEQUENCE</scope>
    <source>
        <strain evidence="2">AS06rmzACSIP_7</strain>
    </source>
</reference>
<evidence type="ECO:0000313" key="2">
    <source>
        <dbReference type="EMBL" id="NLW34448.1"/>
    </source>
</evidence>
<keyword evidence="2" id="KW-0808">Transferase</keyword>
<dbReference type="AlphaFoldDB" id="A0A971M291"/>
<gene>
    <name evidence="2" type="ORF">GXY80_03050</name>
</gene>
<feature type="domain" description="Methyltransferase" evidence="1">
    <location>
        <begin position="60"/>
        <end position="146"/>
    </location>
</feature>
<comment type="caution">
    <text evidence="2">The sequence shown here is derived from an EMBL/GenBank/DDBJ whole genome shotgun (WGS) entry which is preliminary data.</text>
</comment>
<name>A0A971M291_9BACT</name>
<protein>
    <submittedName>
        <fullName evidence="2">Class I SAM-dependent methyltransferase</fullName>
    </submittedName>
</protein>
<dbReference type="Gene3D" id="3.40.50.150">
    <property type="entry name" value="Vaccinia Virus protein VP39"/>
    <property type="match status" value="1"/>
</dbReference>
<sequence length="270" mass="31035">MFRSTDWNLVWKEMRAGRTTTQRGAANWEKRSSSARTMIRSDVYARDFFRIMRPQPEWTILDMGCGPGTLALPLAPLVTHITAADFAQGMLDIVAEECTVRGIRNISIKKLSWEDDWLESGIGKYDVVIASRSLVTDDLREAITKLDSTARQKVFIVTIAGDGPYDRKVFEALGRPLNPGPDYICSFNVLYQMGIHARVDYIEQNGRGYESPEEAFGSMNWMVGDMTPEETTKLKAFIDQHLVFDQGRWMTDYERRTRWAVLWWDKSQSR</sequence>
<evidence type="ECO:0000259" key="1">
    <source>
        <dbReference type="Pfam" id="PF13649"/>
    </source>
</evidence>